<dbReference type="Proteomes" id="UP001530315">
    <property type="component" value="Unassembled WGS sequence"/>
</dbReference>
<dbReference type="AlphaFoldDB" id="A0ABD3P5V3"/>
<evidence type="ECO:0000256" key="4">
    <source>
        <dbReference type="SAM" id="MobiDB-lite"/>
    </source>
</evidence>
<dbReference type="Gene3D" id="3.50.50.60">
    <property type="entry name" value="FAD/NAD(P)-binding domain"/>
    <property type="match status" value="2"/>
</dbReference>
<evidence type="ECO:0000256" key="5">
    <source>
        <dbReference type="SAM" id="SignalP"/>
    </source>
</evidence>
<evidence type="ECO:0008006" key="8">
    <source>
        <dbReference type="Google" id="ProtNLM"/>
    </source>
</evidence>
<gene>
    <name evidence="6" type="ORF">ACHAW5_008118</name>
</gene>
<keyword evidence="7" id="KW-1185">Reference proteome</keyword>
<dbReference type="EMBL" id="JALLAZ020000984">
    <property type="protein sequence ID" value="KAL3783184.1"/>
    <property type="molecule type" value="Genomic_DNA"/>
</dbReference>
<organism evidence="6 7">
    <name type="scientific">Stephanodiscus triporus</name>
    <dbReference type="NCBI Taxonomy" id="2934178"/>
    <lineage>
        <taxon>Eukaryota</taxon>
        <taxon>Sar</taxon>
        <taxon>Stramenopiles</taxon>
        <taxon>Ochrophyta</taxon>
        <taxon>Bacillariophyta</taxon>
        <taxon>Coscinodiscophyceae</taxon>
        <taxon>Thalassiosirophycidae</taxon>
        <taxon>Stephanodiscales</taxon>
        <taxon>Stephanodiscaceae</taxon>
        <taxon>Stephanodiscus</taxon>
    </lineage>
</organism>
<dbReference type="PANTHER" id="PTHR43557">
    <property type="entry name" value="APOPTOSIS-INDUCING FACTOR 1"/>
    <property type="match status" value="1"/>
</dbReference>
<keyword evidence="5" id="KW-0732">Signal</keyword>
<dbReference type="InterPro" id="IPR050446">
    <property type="entry name" value="FAD-oxidoreductase/Apoptosis"/>
</dbReference>
<feature type="chain" id="PRO_5044759307" description="Subtilisin" evidence="5">
    <location>
        <begin position="32"/>
        <end position="908"/>
    </location>
</feature>
<evidence type="ECO:0000313" key="7">
    <source>
        <dbReference type="Proteomes" id="UP001530315"/>
    </source>
</evidence>
<proteinExistence type="predicted"/>
<feature type="region of interest" description="Disordered" evidence="4">
    <location>
        <begin position="73"/>
        <end position="116"/>
    </location>
</feature>
<evidence type="ECO:0000256" key="1">
    <source>
        <dbReference type="ARBA" id="ARBA00022630"/>
    </source>
</evidence>
<protein>
    <recommendedName>
        <fullName evidence="8">Subtilisin</fullName>
    </recommendedName>
</protein>
<name>A0ABD3P5V3_9STRA</name>
<keyword evidence="3" id="KW-0560">Oxidoreductase</keyword>
<evidence type="ECO:0000313" key="6">
    <source>
        <dbReference type="EMBL" id="KAL3783184.1"/>
    </source>
</evidence>
<feature type="region of interest" description="Disordered" evidence="4">
    <location>
        <begin position="155"/>
        <end position="194"/>
    </location>
</feature>
<keyword evidence="1" id="KW-0285">Flavoprotein</keyword>
<dbReference type="SUPFAM" id="SSF51905">
    <property type="entry name" value="FAD/NAD(P)-binding domain"/>
    <property type="match status" value="1"/>
</dbReference>
<dbReference type="GO" id="GO:0016491">
    <property type="term" value="F:oxidoreductase activity"/>
    <property type="evidence" value="ECO:0007669"/>
    <property type="project" value="UniProtKB-KW"/>
</dbReference>
<feature type="compositionally biased region" description="Acidic residues" evidence="4">
    <location>
        <begin position="167"/>
        <end position="177"/>
    </location>
</feature>
<dbReference type="InterPro" id="IPR036188">
    <property type="entry name" value="FAD/NAD-bd_sf"/>
</dbReference>
<keyword evidence="2" id="KW-0274">FAD</keyword>
<feature type="signal peptide" evidence="5">
    <location>
        <begin position="1"/>
        <end position="31"/>
    </location>
</feature>
<dbReference type="PANTHER" id="PTHR43557:SF4">
    <property type="entry name" value="APOPTOSIS-INDUCING FACTOR 1, MITOCHONDRIAL"/>
    <property type="match status" value="1"/>
</dbReference>
<reference evidence="6 7" key="1">
    <citation type="submission" date="2024-10" db="EMBL/GenBank/DDBJ databases">
        <title>Updated reference genomes for cyclostephanoid diatoms.</title>
        <authorList>
            <person name="Roberts W.R."/>
            <person name="Alverson A.J."/>
        </authorList>
    </citation>
    <scope>NUCLEOTIDE SEQUENCE [LARGE SCALE GENOMIC DNA]</scope>
    <source>
        <strain evidence="6 7">AJA276-08</strain>
    </source>
</reference>
<comment type="caution">
    <text evidence="6">The sequence shown here is derived from an EMBL/GenBank/DDBJ whole genome shotgun (WGS) entry which is preliminary data.</text>
</comment>
<evidence type="ECO:0000256" key="2">
    <source>
        <dbReference type="ARBA" id="ARBA00022827"/>
    </source>
</evidence>
<sequence length="908" mass="97499">MTTMKRLSRHVTIGARACLTALLVVPASSYASTMSYDDDGVDCAAASPETGSATSRGVVFPPRGAVAMMERTTTGRRGGGGDRTMPPASSSPTNCDRAAIPKTSAPLGGMEEEDVPPRGDASLLLDCDYAIVGHGRAGRSAVRTIQRLDPTAEIVTIDPSAVRPSSDDDDDDDDETGGGEVAPPNGTAAAASPFGGRTRHLHARACHIDHSRRLIRVRSVVGGPTGDDDDAGGALRSDAVVGGVHYRKSAGFEALELAAHCARVSSSSSGRWRNNNDDDTKKVTLLFGNSGPMSKTLPRYLSSALTKRLRQNGVEVEERAMTRYVAMDRPMSSDANESKSNDRLELYTVKSYDNLDGKRILADLLVVAPSVDGLHGTAVIPTSGADGDPSTADHLPWSSLISPPLLSCYLDDGRISTNSEFHAASSLYAAGSVARYPNARTGRAEVAGGRHVSAELVGRVAATNMIASTGGGGTVGSLAAAVAPRYMQGSIPVWRSDVIPYIVNDQLSWQGMRSNSSTLALYSMGIHALCVGRCDSEGMATHGFWWTNTNQSIIESKIGIGGITESTNCNQSIGPNGFMRRATRNMTRKITALSNPSGSRGSLPVYGSGIVFYVDRSGNIEGIMLWGLPFSSNPSNVQSDLNNELVGRMKKLILSNGGVAIQDHSESIMHEQSGLNMDVSLLSYLHLAEESKLLASIALSGSRSAVPRDSASVDLEGALLLFPEELDLKQQTKRIAVRGRPLHRYTPIKPVGLTNLGKMRRTDETGVLTEENDLFYSSMASLTADATCQRIEEFARPPSLKRVDPMQIWMNLADSDELELQADAGRRKMQIERSRPPKEEPLWLRQGDEHRLVNKKKALADAFLRNISSGRFSDGKDAVRQAPLPKIYLDAKEMLNSWIASSDNEKED</sequence>
<evidence type="ECO:0000256" key="3">
    <source>
        <dbReference type="ARBA" id="ARBA00023002"/>
    </source>
</evidence>
<accession>A0ABD3P5V3</accession>